<keyword evidence="3" id="KW-1185">Reference proteome</keyword>
<dbReference type="AlphaFoldDB" id="H0EX18"/>
<dbReference type="PANTHER" id="PTHR42039">
    <property type="entry name" value="PUTATIVE (AFU_ORTHOLOGUE AFUA_3G02940)-RELATED"/>
    <property type="match status" value="1"/>
</dbReference>
<dbReference type="GO" id="GO:0019863">
    <property type="term" value="F:IgE binding"/>
    <property type="evidence" value="ECO:0007669"/>
    <property type="project" value="InterPro"/>
</dbReference>
<dbReference type="InterPro" id="IPR038903">
    <property type="entry name" value="Allergen_Asp_f_4"/>
</dbReference>
<reference evidence="2 3" key="1">
    <citation type="journal article" date="2012" name="Eukaryot. Cell">
        <title>Genome sequence of the fungus Glarea lozoyensis: the first genome sequence of a species from the Helotiaceae family.</title>
        <authorList>
            <person name="Youssar L."/>
            <person name="Gruening B.A."/>
            <person name="Erxleben A."/>
            <person name="Guenther S."/>
            <person name="Huettel W."/>
        </authorList>
    </citation>
    <scope>NUCLEOTIDE SEQUENCE [LARGE SCALE GENOMIC DNA]</scope>
    <source>
        <strain evidence="3">ATCC 74030 / MF5533</strain>
    </source>
</reference>
<feature type="signal peptide" evidence="1">
    <location>
        <begin position="1"/>
        <end position="21"/>
    </location>
</feature>
<dbReference type="Proteomes" id="UP000005446">
    <property type="component" value="Unassembled WGS sequence"/>
</dbReference>
<accession>H0EX18</accession>
<dbReference type="OrthoDB" id="118256at2759"/>
<evidence type="ECO:0000313" key="2">
    <source>
        <dbReference type="EMBL" id="EHK96943.1"/>
    </source>
</evidence>
<evidence type="ECO:0000313" key="3">
    <source>
        <dbReference type="Proteomes" id="UP000005446"/>
    </source>
</evidence>
<dbReference type="EMBL" id="AGUE01000215">
    <property type="protein sequence ID" value="EHK96943.1"/>
    <property type="molecule type" value="Genomic_DNA"/>
</dbReference>
<name>H0EX18_GLAL7</name>
<dbReference type="GO" id="GO:0005576">
    <property type="term" value="C:extracellular region"/>
    <property type="evidence" value="ECO:0007669"/>
    <property type="project" value="InterPro"/>
</dbReference>
<feature type="chain" id="PRO_5003532858" evidence="1">
    <location>
        <begin position="22"/>
        <end position="316"/>
    </location>
</feature>
<protein>
    <submittedName>
        <fullName evidence="2">Putative Allergen Asp f 4</fullName>
    </submittedName>
</protein>
<dbReference type="InParanoid" id="H0EX18"/>
<keyword evidence="1" id="KW-0732">Signal</keyword>
<proteinExistence type="predicted"/>
<dbReference type="Pfam" id="PF25312">
    <property type="entry name" value="Allergen_Asp_f_4"/>
    <property type="match status" value="1"/>
</dbReference>
<evidence type="ECO:0000256" key="1">
    <source>
        <dbReference type="SAM" id="SignalP"/>
    </source>
</evidence>
<dbReference type="HOGENOM" id="CLU_748402_0_0_1"/>
<sequence length="316" mass="32412">MVHFTATALFVAALSLSEVMAGPTHLHLHQRAHQKKDVDYSTIDYSKLDVDWDAAYAAGQASKASAAVAATPAASPAGAVFAAKVGTKVSSAVAAATSAVKSSGSSSGLLGGVVGCSNDRTSFGGLSTKAYAVGDHAINNVGIPYGANIIKVDSIEGYDFTNTFVNTQQVPITVNVWNKVGEDGQDLSGSTDAPKKTTLTFVLAPGASQIIAVQENSNIGFAQATTKLRADSGGFDTSFGEITFLAKGSGYNLSAIPNTAGNTYNMSISSVEAPQCTSDMNNNFWLTATQPIGTSDGSCYIAQSTAHLTTTMGGNI</sequence>
<comment type="caution">
    <text evidence="2">The sequence shown here is derived from an EMBL/GenBank/DDBJ whole genome shotgun (WGS) entry which is preliminary data.</text>
</comment>
<organism evidence="2 3">
    <name type="scientific">Glarea lozoyensis (strain ATCC 74030 / MF5533)</name>
    <dbReference type="NCBI Taxonomy" id="1104152"/>
    <lineage>
        <taxon>Eukaryota</taxon>
        <taxon>Fungi</taxon>
        <taxon>Dikarya</taxon>
        <taxon>Ascomycota</taxon>
        <taxon>Pezizomycotina</taxon>
        <taxon>Leotiomycetes</taxon>
        <taxon>Helotiales</taxon>
        <taxon>Helotiaceae</taxon>
        <taxon>Glarea</taxon>
    </lineage>
</organism>
<gene>
    <name evidence="2" type="ORF">M7I_7343</name>
</gene>
<dbReference type="PANTHER" id="PTHR42039:SF1">
    <property type="entry name" value="PUTATIVE (AFU_ORTHOLOGUE AFUA_3G02940)-RELATED"/>
    <property type="match status" value="1"/>
</dbReference>